<evidence type="ECO:0000313" key="2">
    <source>
        <dbReference type="Proteomes" id="UP000071859"/>
    </source>
</evidence>
<gene>
    <name evidence="1" type="ORF">AWB78_05865</name>
</gene>
<reference evidence="1" key="1">
    <citation type="submission" date="2016-01" db="EMBL/GenBank/DDBJ databases">
        <authorList>
            <person name="Peeters C."/>
        </authorList>
    </citation>
    <scope>NUCLEOTIDE SEQUENCE</scope>
    <source>
        <strain evidence="1">LMG 29321</strain>
    </source>
</reference>
<sequence length="176" mass="19661">MSKPFHPPRHALTFMATAGRMATRYGLKKGLSRAAAKANPVLMVIEAAASVAEAVQSYLTLREAQAHRDGLRELIPHEAERLRLEREALKTQIDNARAELDSRIEVQKRIGELVLTCSAAVSTAWSELNAIRSADLPDIEAFDRKLDELDAANQQFRHAIAIYQDDVECRQTGEQR</sequence>
<proteinExistence type="predicted"/>
<protein>
    <submittedName>
        <fullName evidence="1">Uncharacterized protein</fullName>
    </submittedName>
</protein>
<dbReference type="Proteomes" id="UP000071859">
    <property type="component" value="Unassembled WGS sequence"/>
</dbReference>
<comment type="caution">
    <text evidence="1">The sequence shown here is derived from an EMBL/GenBank/DDBJ whole genome shotgun (WGS) entry which is preliminary data.</text>
</comment>
<keyword evidence="2" id="KW-1185">Reference proteome</keyword>
<accession>A0A158E0K9</accession>
<organism evidence="1 2">
    <name type="scientific">Caballeronia calidae</name>
    <dbReference type="NCBI Taxonomy" id="1777139"/>
    <lineage>
        <taxon>Bacteria</taxon>
        <taxon>Pseudomonadati</taxon>
        <taxon>Pseudomonadota</taxon>
        <taxon>Betaproteobacteria</taxon>
        <taxon>Burkholderiales</taxon>
        <taxon>Burkholderiaceae</taxon>
        <taxon>Caballeronia</taxon>
    </lineage>
</organism>
<dbReference type="EMBL" id="FCOX02000040">
    <property type="protein sequence ID" value="SAK99986.1"/>
    <property type="molecule type" value="Genomic_DNA"/>
</dbReference>
<evidence type="ECO:0000313" key="1">
    <source>
        <dbReference type="EMBL" id="SAK99986.1"/>
    </source>
</evidence>
<dbReference type="RefSeq" id="WP_062609680.1">
    <property type="nucleotide sequence ID" value="NZ_FCOX02000040.1"/>
</dbReference>
<dbReference type="AlphaFoldDB" id="A0A158E0K9"/>
<name>A0A158E0K9_9BURK</name>